<dbReference type="Gene3D" id="3.30.60.60">
    <property type="entry name" value="N-acetyl transferase-like"/>
    <property type="match status" value="1"/>
</dbReference>
<evidence type="ECO:0000256" key="9">
    <source>
        <dbReference type="SAM" id="MobiDB-lite"/>
    </source>
</evidence>
<dbReference type="InterPro" id="IPR040706">
    <property type="entry name" value="Zf-MYST"/>
</dbReference>
<dbReference type="FunFam" id="1.10.10.10:FF:000022">
    <property type="entry name" value="Histone acetyltransferase"/>
    <property type="match status" value="1"/>
</dbReference>
<reference evidence="12" key="1">
    <citation type="submission" date="2024-02" db="UniProtKB">
        <authorList>
            <consortium name="WormBaseParasite"/>
        </authorList>
    </citation>
    <scope>IDENTIFICATION</scope>
</reference>
<evidence type="ECO:0000259" key="10">
    <source>
        <dbReference type="PROSITE" id="PS51726"/>
    </source>
</evidence>
<evidence type="ECO:0000313" key="12">
    <source>
        <dbReference type="WBParaSite" id="MBELARI_LOCUS3842"/>
    </source>
</evidence>
<dbReference type="Pfam" id="PF17772">
    <property type="entry name" value="zf-MYST"/>
    <property type="match status" value="1"/>
</dbReference>
<keyword evidence="4" id="KW-0808">Transferase</keyword>
<keyword evidence="11" id="KW-1185">Reference proteome</keyword>
<evidence type="ECO:0000256" key="8">
    <source>
        <dbReference type="RuleBase" id="RU361211"/>
    </source>
</evidence>
<dbReference type="GO" id="GO:0044545">
    <property type="term" value="C:NSL complex"/>
    <property type="evidence" value="ECO:0007669"/>
    <property type="project" value="TreeGrafter"/>
</dbReference>
<dbReference type="GO" id="GO:0035267">
    <property type="term" value="C:NuA4 histone acetyltransferase complex"/>
    <property type="evidence" value="ECO:0007669"/>
    <property type="project" value="TreeGrafter"/>
</dbReference>
<dbReference type="Gene3D" id="1.10.10.10">
    <property type="entry name" value="Winged helix-like DNA-binding domain superfamily/Winged helix DNA-binding domain"/>
    <property type="match status" value="1"/>
</dbReference>
<organism evidence="11 12">
    <name type="scientific">Mesorhabditis belari</name>
    <dbReference type="NCBI Taxonomy" id="2138241"/>
    <lineage>
        <taxon>Eukaryota</taxon>
        <taxon>Metazoa</taxon>
        <taxon>Ecdysozoa</taxon>
        <taxon>Nematoda</taxon>
        <taxon>Chromadorea</taxon>
        <taxon>Rhabditida</taxon>
        <taxon>Rhabditina</taxon>
        <taxon>Rhabditomorpha</taxon>
        <taxon>Rhabditoidea</taxon>
        <taxon>Rhabditidae</taxon>
        <taxon>Mesorhabditinae</taxon>
        <taxon>Mesorhabditis</taxon>
    </lineage>
</organism>
<evidence type="ECO:0000256" key="5">
    <source>
        <dbReference type="ARBA" id="ARBA00022990"/>
    </source>
</evidence>
<dbReference type="CDD" id="cd04301">
    <property type="entry name" value="NAT_SF"/>
    <property type="match status" value="1"/>
</dbReference>
<keyword evidence="5" id="KW-0007">Acetylation</keyword>
<dbReference type="Gene3D" id="3.40.630.30">
    <property type="match status" value="1"/>
</dbReference>
<evidence type="ECO:0000256" key="4">
    <source>
        <dbReference type="ARBA" id="ARBA00022679"/>
    </source>
</evidence>
<dbReference type="FunFam" id="3.30.60.60:FF:000001">
    <property type="entry name" value="Histone acetyltransferase"/>
    <property type="match status" value="1"/>
</dbReference>
<evidence type="ECO:0000256" key="1">
    <source>
        <dbReference type="ARBA" id="ARBA00004123"/>
    </source>
</evidence>
<evidence type="ECO:0000256" key="2">
    <source>
        <dbReference type="ARBA" id="ARBA00010107"/>
    </source>
</evidence>
<sequence>MRRPTTRSRSHDTDSMDGDPEIGESYVVTRITNGVPEKTIAIVVATKQVTDDQLRQIRAEKEKLQTNTPIEVSESAKEEPNPTAMHTLYYIHYEGMDRRLDEWAERNRFLGFASSEKPSPSMGIQKVTRSQRRIDEEFNHLPVGYEVMGATVAKLEREYEERTKVRNIEMVTLGRWEIDTWYFAPYPAPFDQTVHLFVCEYCLMYFNDIKLYSRHVKLACRRRTPPGNEIYRKGNLSVFEVSGYQDRQYAQFLCLLSKLFMDHKTLYYDVETFLFYVLCEVDNEGAHIVGNFSKELDTGNNLACIMILPPYQRKGYGKLLIQLSYELSSREGWIGTPEKPLSDLGKVSYRSYWWWVILGTLENMETDTVRASILSEETGIASADIVSTLYPMQMIKSWKGDHIVRASKRVVEHCRSLGLVRPPSLLLDEKCLRWEPRRPRGPPRTRPKHK</sequence>
<dbReference type="PANTHER" id="PTHR10615">
    <property type="entry name" value="HISTONE ACETYLTRANSFERASE"/>
    <property type="match status" value="1"/>
</dbReference>
<dbReference type="PROSITE" id="PS51726">
    <property type="entry name" value="MYST_HAT"/>
    <property type="match status" value="1"/>
</dbReference>
<dbReference type="InterPro" id="IPR016197">
    <property type="entry name" value="Chromo-like_dom_sf"/>
</dbReference>
<dbReference type="AlphaFoldDB" id="A0AAF3FB52"/>
<dbReference type="SUPFAM" id="SSF55729">
    <property type="entry name" value="Acyl-CoA N-acyltransferases (Nat)"/>
    <property type="match status" value="1"/>
</dbReference>
<proteinExistence type="inferred from homology"/>
<dbReference type="GO" id="GO:0006355">
    <property type="term" value="P:regulation of DNA-templated transcription"/>
    <property type="evidence" value="ECO:0007669"/>
    <property type="project" value="InterPro"/>
</dbReference>
<evidence type="ECO:0000256" key="3">
    <source>
        <dbReference type="ARBA" id="ARBA00013184"/>
    </source>
</evidence>
<dbReference type="Gene3D" id="2.30.30.140">
    <property type="match status" value="1"/>
</dbReference>
<dbReference type="Proteomes" id="UP000887575">
    <property type="component" value="Unassembled WGS sequence"/>
</dbReference>
<dbReference type="WBParaSite" id="MBELARI_LOCUS3842">
    <property type="protein sequence ID" value="MBELARI_LOCUS3842"/>
    <property type="gene ID" value="MBELARI_LOCUS3842"/>
</dbReference>
<evidence type="ECO:0000256" key="7">
    <source>
        <dbReference type="PIRSR" id="PIRSR602717-51"/>
    </source>
</evidence>
<accession>A0AAF3FB52</accession>
<dbReference type="PANTHER" id="PTHR10615:SF82">
    <property type="entry name" value="HISTONE ACETYLTRANSFERASE KAT8"/>
    <property type="match status" value="1"/>
</dbReference>
<dbReference type="GO" id="GO:0005634">
    <property type="term" value="C:nucleus"/>
    <property type="evidence" value="ECO:0007669"/>
    <property type="project" value="UniProtKB-SubCell"/>
</dbReference>
<comment type="similarity">
    <text evidence="2 8">Belongs to the MYST (SAS/MOZ) family.</text>
</comment>
<dbReference type="GO" id="GO:0046972">
    <property type="term" value="F:histone H4K16 acetyltransferase activity"/>
    <property type="evidence" value="ECO:0007669"/>
    <property type="project" value="TreeGrafter"/>
</dbReference>
<feature type="active site" description="Proton donor/acceptor" evidence="7">
    <location>
        <position position="338"/>
    </location>
</feature>
<dbReference type="InterPro" id="IPR016181">
    <property type="entry name" value="Acyl_CoA_acyltransferase"/>
</dbReference>
<evidence type="ECO:0000256" key="6">
    <source>
        <dbReference type="ARBA" id="ARBA00023242"/>
    </source>
</evidence>
<dbReference type="InterPro" id="IPR025995">
    <property type="entry name" value="Tudor-knot"/>
</dbReference>
<dbReference type="EC" id="2.3.1.48" evidence="3 8"/>
<dbReference type="FunFam" id="3.40.630.30:FF:000002">
    <property type="entry name" value="Histone acetyltransferase"/>
    <property type="match status" value="1"/>
</dbReference>
<name>A0AAF3FB52_9BILA</name>
<dbReference type="SUPFAM" id="SSF54160">
    <property type="entry name" value="Chromo domain-like"/>
    <property type="match status" value="1"/>
</dbReference>
<evidence type="ECO:0000313" key="11">
    <source>
        <dbReference type="Proteomes" id="UP000887575"/>
    </source>
</evidence>
<feature type="region of interest" description="Disordered" evidence="9">
    <location>
        <begin position="1"/>
        <end position="23"/>
    </location>
</feature>
<comment type="subcellular location">
    <subcellularLocation>
        <location evidence="1 8">Nucleus</location>
    </subcellularLocation>
</comment>
<comment type="catalytic activity">
    <reaction evidence="8">
        <text>L-lysyl-[protein] + acetyl-CoA = N(6)-acetyl-L-lysyl-[protein] + CoA + H(+)</text>
        <dbReference type="Rhea" id="RHEA:45948"/>
        <dbReference type="Rhea" id="RHEA-COMP:9752"/>
        <dbReference type="Rhea" id="RHEA-COMP:10731"/>
        <dbReference type="ChEBI" id="CHEBI:15378"/>
        <dbReference type="ChEBI" id="CHEBI:29969"/>
        <dbReference type="ChEBI" id="CHEBI:57287"/>
        <dbReference type="ChEBI" id="CHEBI:57288"/>
        <dbReference type="ChEBI" id="CHEBI:61930"/>
        <dbReference type="EC" id="2.3.1.48"/>
    </reaction>
</comment>
<dbReference type="InterPro" id="IPR002717">
    <property type="entry name" value="HAT_MYST-type"/>
</dbReference>
<dbReference type="GO" id="GO:0072487">
    <property type="term" value="C:MSL complex"/>
    <property type="evidence" value="ECO:0007669"/>
    <property type="project" value="TreeGrafter"/>
</dbReference>
<dbReference type="Pfam" id="PF11717">
    <property type="entry name" value="Tudor-knot"/>
    <property type="match status" value="1"/>
</dbReference>
<feature type="domain" description="MYST-type HAT" evidence="10">
    <location>
        <begin position="163"/>
        <end position="436"/>
    </location>
</feature>
<dbReference type="InterPro" id="IPR050603">
    <property type="entry name" value="MYST_HAT"/>
</dbReference>
<dbReference type="InterPro" id="IPR036388">
    <property type="entry name" value="WH-like_DNA-bd_sf"/>
</dbReference>
<dbReference type="Pfam" id="PF01853">
    <property type="entry name" value="MOZ_SAS"/>
    <property type="match status" value="1"/>
</dbReference>
<protein>
    <recommendedName>
        <fullName evidence="3 8">Histone acetyltransferase</fullName>
        <ecNumber evidence="3 8">2.3.1.48</ecNumber>
    </recommendedName>
</protein>
<keyword evidence="6 8" id="KW-0539">Nucleus</keyword>